<reference evidence="2" key="1">
    <citation type="journal article" date="2015" name="Front. Microbiol.">
        <title>Combining genomic sequencing methods to explore viral diversity and reveal potential virus-host interactions.</title>
        <authorList>
            <person name="Chow C.E."/>
            <person name="Winget D.M."/>
            <person name="White R.A.III."/>
            <person name="Hallam S.J."/>
            <person name="Suttle C.A."/>
        </authorList>
    </citation>
    <scope>NUCLEOTIDE SEQUENCE</scope>
    <source>
        <strain evidence="2">Oxic1_3</strain>
    </source>
</reference>
<protein>
    <submittedName>
        <fullName evidence="2">Uncharacterized protein</fullName>
    </submittedName>
</protein>
<evidence type="ECO:0000256" key="1">
    <source>
        <dbReference type="SAM" id="Phobius"/>
    </source>
</evidence>
<name>A0A0F7L8N8_9VIRU</name>
<accession>A0A0F7L8N8</accession>
<reference evidence="2" key="2">
    <citation type="submission" date="2015-03" db="EMBL/GenBank/DDBJ databases">
        <authorList>
            <person name="Chow C.-E.T."/>
            <person name="Winget D.M."/>
            <person name="White R.A.III."/>
            <person name="Hallam S.J."/>
            <person name="Suttle C.A."/>
        </authorList>
    </citation>
    <scope>NUCLEOTIDE SEQUENCE</scope>
    <source>
        <strain evidence="2">Oxic1_3</strain>
    </source>
</reference>
<keyword evidence="1" id="KW-1133">Transmembrane helix</keyword>
<keyword evidence="1" id="KW-0472">Membrane</keyword>
<organism evidence="2">
    <name type="scientific">uncultured marine virus</name>
    <dbReference type="NCBI Taxonomy" id="186617"/>
    <lineage>
        <taxon>Viruses</taxon>
        <taxon>environmental samples</taxon>
    </lineage>
</organism>
<feature type="transmembrane region" description="Helical" evidence="1">
    <location>
        <begin position="12"/>
        <end position="33"/>
    </location>
</feature>
<proteinExistence type="predicted"/>
<sequence>MNNNPSLIDLYLFGFCFFSGFENFLFGHIIWLCHKYSFLFRRDKFFFMFSIS</sequence>
<evidence type="ECO:0000313" key="2">
    <source>
        <dbReference type="EMBL" id="AKH47772.1"/>
    </source>
</evidence>
<keyword evidence="1" id="KW-0812">Transmembrane</keyword>
<dbReference type="EMBL" id="KR029598">
    <property type="protein sequence ID" value="AKH47772.1"/>
    <property type="molecule type" value="Genomic_DNA"/>
</dbReference>